<organism evidence="2 3">
    <name type="scientific">Dendrothele bispora (strain CBS 962.96)</name>
    <dbReference type="NCBI Taxonomy" id="1314807"/>
    <lineage>
        <taxon>Eukaryota</taxon>
        <taxon>Fungi</taxon>
        <taxon>Dikarya</taxon>
        <taxon>Basidiomycota</taxon>
        <taxon>Agaricomycotina</taxon>
        <taxon>Agaricomycetes</taxon>
        <taxon>Agaricomycetidae</taxon>
        <taxon>Agaricales</taxon>
        <taxon>Agaricales incertae sedis</taxon>
        <taxon>Dendrothele</taxon>
    </lineage>
</organism>
<feature type="domain" description="DUF6699" evidence="1">
    <location>
        <begin position="68"/>
        <end position="200"/>
    </location>
</feature>
<dbReference type="EMBL" id="ML179117">
    <property type="protein sequence ID" value="THU99555.1"/>
    <property type="molecule type" value="Genomic_DNA"/>
</dbReference>
<evidence type="ECO:0000313" key="3">
    <source>
        <dbReference type="Proteomes" id="UP000297245"/>
    </source>
</evidence>
<dbReference type="Proteomes" id="UP000297245">
    <property type="component" value="Unassembled WGS sequence"/>
</dbReference>
<evidence type="ECO:0000313" key="2">
    <source>
        <dbReference type="EMBL" id="THU99555.1"/>
    </source>
</evidence>
<reference evidence="2 3" key="1">
    <citation type="journal article" date="2019" name="Nat. Ecol. Evol.">
        <title>Megaphylogeny resolves global patterns of mushroom evolution.</title>
        <authorList>
            <person name="Varga T."/>
            <person name="Krizsan K."/>
            <person name="Foldi C."/>
            <person name="Dima B."/>
            <person name="Sanchez-Garcia M."/>
            <person name="Sanchez-Ramirez S."/>
            <person name="Szollosi G.J."/>
            <person name="Szarkandi J.G."/>
            <person name="Papp V."/>
            <person name="Albert L."/>
            <person name="Andreopoulos W."/>
            <person name="Angelini C."/>
            <person name="Antonin V."/>
            <person name="Barry K.W."/>
            <person name="Bougher N.L."/>
            <person name="Buchanan P."/>
            <person name="Buyck B."/>
            <person name="Bense V."/>
            <person name="Catcheside P."/>
            <person name="Chovatia M."/>
            <person name="Cooper J."/>
            <person name="Damon W."/>
            <person name="Desjardin D."/>
            <person name="Finy P."/>
            <person name="Geml J."/>
            <person name="Haridas S."/>
            <person name="Hughes K."/>
            <person name="Justo A."/>
            <person name="Karasinski D."/>
            <person name="Kautmanova I."/>
            <person name="Kiss B."/>
            <person name="Kocsube S."/>
            <person name="Kotiranta H."/>
            <person name="LaButti K.M."/>
            <person name="Lechner B.E."/>
            <person name="Liimatainen K."/>
            <person name="Lipzen A."/>
            <person name="Lukacs Z."/>
            <person name="Mihaltcheva S."/>
            <person name="Morgado L.N."/>
            <person name="Niskanen T."/>
            <person name="Noordeloos M.E."/>
            <person name="Ohm R.A."/>
            <person name="Ortiz-Santana B."/>
            <person name="Ovrebo C."/>
            <person name="Racz N."/>
            <person name="Riley R."/>
            <person name="Savchenko A."/>
            <person name="Shiryaev A."/>
            <person name="Soop K."/>
            <person name="Spirin V."/>
            <person name="Szebenyi C."/>
            <person name="Tomsovsky M."/>
            <person name="Tulloss R.E."/>
            <person name="Uehling J."/>
            <person name="Grigoriev I.V."/>
            <person name="Vagvolgyi C."/>
            <person name="Papp T."/>
            <person name="Martin F.M."/>
            <person name="Miettinen O."/>
            <person name="Hibbett D.S."/>
            <person name="Nagy L.G."/>
        </authorList>
    </citation>
    <scope>NUCLEOTIDE SEQUENCE [LARGE SCALE GENOMIC DNA]</scope>
    <source>
        <strain evidence="2 3">CBS 962.96</strain>
    </source>
</reference>
<keyword evidence="3" id="KW-1185">Reference proteome</keyword>
<protein>
    <recommendedName>
        <fullName evidence="1">DUF6699 domain-containing protein</fullName>
    </recommendedName>
</protein>
<dbReference type="Pfam" id="PF20415">
    <property type="entry name" value="DUF6699"/>
    <property type="match status" value="1"/>
</dbReference>
<sequence>MPERRVRFAPWATFFPSHSTRSSGSRDYALPFSRRRRTHNSPYPPLSYASRHPRIHNFLTYSRHPIVDFDVSLPPATMTSHFHLSHRAMYEPAIEPPVTHLTLIIPSISWPITVRPSANGAFVTVADVFDGIYRTLRVQVTQGEYRSIRSPSDLKRVNRAYEYRYRSIRDSYAAYREQRTGVRRVDFLVRHTRFRGISFSDSRGGFTLHLS</sequence>
<dbReference type="OrthoDB" id="2783256at2759"/>
<dbReference type="InterPro" id="IPR046522">
    <property type="entry name" value="DUF6699"/>
</dbReference>
<dbReference type="AlphaFoldDB" id="A0A4V4HGN5"/>
<proteinExistence type="predicted"/>
<gene>
    <name evidence="2" type="ORF">K435DRAFT_776941</name>
</gene>
<name>A0A4V4HGN5_DENBC</name>
<accession>A0A4V4HGN5</accession>
<evidence type="ECO:0000259" key="1">
    <source>
        <dbReference type="Pfam" id="PF20415"/>
    </source>
</evidence>